<dbReference type="SMART" id="SM00720">
    <property type="entry name" value="calpain_III"/>
    <property type="match status" value="1"/>
</dbReference>
<evidence type="ECO:0000259" key="5">
    <source>
        <dbReference type="SMART" id="SM00720"/>
    </source>
</evidence>
<dbReference type="InterPro" id="IPR018247">
    <property type="entry name" value="EF_Hand_1_Ca_BS"/>
</dbReference>
<evidence type="ECO:0000256" key="1">
    <source>
        <dbReference type="ARBA" id="ARBA00007623"/>
    </source>
</evidence>
<dbReference type="InterPro" id="IPR011992">
    <property type="entry name" value="EF-hand-dom_pair"/>
</dbReference>
<comment type="similarity">
    <text evidence="1">Belongs to the peptidase C2 family.</text>
</comment>
<dbReference type="GO" id="GO:0006508">
    <property type="term" value="P:proteolysis"/>
    <property type="evidence" value="ECO:0007669"/>
    <property type="project" value="InterPro"/>
</dbReference>
<dbReference type="Gene3D" id="2.60.120.380">
    <property type="match status" value="1"/>
</dbReference>
<reference evidence="6 7" key="1">
    <citation type="submission" date="2019-06" db="EMBL/GenBank/DDBJ databases">
        <title>Draft genomes of female and male turbot (Scophthalmus maximus).</title>
        <authorList>
            <person name="Xu H."/>
            <person name="Xu X.-W."/>
            <person name="Shao C."/>
            <person name="Chen S."/>
        </authorList>
    </citation>
    <scope>NUCLEOTIDE SEQUENCE [LARGE SCALE GENOMIC DNA]</scope>
    <source>
        <strain evidence="6">Ysfricsl-2016a</strain>
        <tissue evidence="6">Blood</tissue>
    </source>
</reference>
<dbReference type="PROSITE" id="PS00018">
    <property type="entry name" value="EF_HAND_1"/>
    <property type="match status" value="1"/>
</dbReference>
<sequence length="226" mass="25729">MSVSDFRQQFELMEVHPTKPYLSLEDLKALRPVLCTPHYSSRREVVLRGSLPPGSYIIIPSTIEPNQQGAFLLRVLTEQGNAATPVQKPAPQDVLLKAEVGDNFRLFLYAHVLAGSEKNLALEHCKSLVVLMDDIFLVFDKNETRRLEYQEVTPALKAAGITVDDLVMQLVGLRYTEPDMTISYPGFLYLVMKLESMIHKFQAYDVAGMETITVSYRQWLHMTMYN</sequence>
<evidence type="ECO:0000313" key="6">
    <source>
        <dbReference type="EMBL" id="KAF0030232.1"/>
    </source>
</evidence>
<organism evidence="6 7">
    <name type="scientific">Scophthalmus maximus</name>
    <name type="common">Turbot</name>
    <name type="synonym">Psetta maxima</name>
    <dbReference type="NCBI Taxonomy" id="52904"/>
    <lineage>
        <taxon>Eukaryota</taxon>
        <taxon>Metazoa</taxon>
        <taxon>Chordata</taxon>
        <taxon>Craniata</taxon>
        <taxon>Vertebrata</taxon>
        <taxon>Euteleostomi</taxon>
        <taxon>Actinopterygii</taxon>
        <taxon>Neopterygii</taxon>
        <taxon>Teleostei</taxon>
        <taxon>Neoteleostei</taxon>
        <taxon>Acanthomorphata</taxon>
        <taxon>Carangaria</taxon>
        <taxon>Pleuronectiformes</taxon>
        <taxon>Pleuronectoidei</taxon>
        <taxon>Scophthalmidae</taxon>
        <taxon>Scophthalmus</taxon>
    </lineage>
</organism>
<dbReference type="InterPro" id="IPR022682">
    <property type="entry name" value="Calpain_domain_III"/>
</dbReference>
<name>A0A6A4SIQ8_SCOMX</name>
<evidence type="ECO:0000256" key="2">
    <source>
        <dbReference type="ARBA" id="ARBA00022723"/>
    </source>
</evidence>
<dbReference type="EMBL" id="VEVO01000015">
    <property type="protein sequence ID" value="KAF0030232.1"/>
    <property type="molecule type" value="Genomic_DNA"/>
</dbReference>
<dbReference type="Pfam" id="PF01067">
    <property type="entry name" value="Calpain_III"/>
    <property type="match status" value="1"/>
</dbReference>
<protein>
    <recommendedName>
        <fullName evidence="5">Peptidase C2 calpain domain-containing protein</fullName>
    </recommendedName>
</protein>
<keyword evidence="3" id="KW-0788">Thiol protease</keyword>
<dbReference type="InterPro" id="IPR022683">
    <property type="entry name" value="Calpain_III"/>
</dbReference>
<dbReference type="GO" id="GO:0004198">
    <property type="term" value="F:calcium-dependent cysteine-type endopeptidase activity"/>
    <property type="evidence" value="ECO:0007669"/>
    <property type="project" value="InterPro"/>
</dbReference>
<keyword evidence="2" id="KW-0479">Metal-binding</keyword>
<dbReference type="GO" id="GO:0005737">
    <property type="term" value="C:cytoplasm"/>
    <property type="evidence" value="ECO:0007669"/>
    <property type="project" value="TreeGrafter"/>
</dbReference>
<gene>
    <name evidence="6" type="ORF">F2P81_016963</name>
</gene>
<dbReference type="InterPro" id="IPR036213">
    <property type="entry name" value="Calpain_III_sf"/>
</dbReference>
<feature type="domain" description="Peptidase C2 calpain" evidence="5">
    <location>
        <begin position="3"/>
        <end position="84"/>
    </location>
</feature>
<accession>A0A6A4SIQ8</accession>
<dbReference type="AlphaFoldDB" id="A0A6A4SIQ8"/>
<evidence type="ECO:0000256" key="3">
    <source>
        <dbReference type="ARBA" id="ARBA00022807"/>
    </source>
</evidence>
<keyword evidence="4" id="KW-0106">Calcium</keyword>
<keyword evidence="3" id="KW-0645">Protease</keyword>
<dbReference type="SUPFAM" id="SSF49758">
    <property type="entry name" value="Calpain large subunit, middle domain (domain III)"/>
    <property type="match status" value="1"/>
</dbReference>
<dbReference type="InterPro" id="IPR022684">
    <property type="entry name" value="Calpain_cysteine_protease"/>
</dbReference>
<evidence type="ECO:0000313" key="7">
    <source>
        <dbReference type="Proteomes" id="UP000438429"/>
    </source>
</evidence>
<keyword evidence="3" id="KW-0378">Hydrolase</keyword>
<dbReference type="GO" id="GO:0046872">
    <property type="term" value="F:metal ion binding"/>
    <property type="evidence" value="ECO:0007669"/>
    <property type="project" value="UniProtKB-KW"/>
</dbReference>
<dbReference type="SUPFAM" id="SSF47473">
    <property type="entry name" value="EF-hand"/>
    <property type="match status" value="1"/>
</dbReference>
<dbReference type="PANTHER" id="PTHR10183">
    <property type="entry name" value="CALPAIN"/>
    <property type="match status" value="1"/>
</dbReference>
<dbReference type="PANTHER" id="PTHR10183:SF434">
    <property type="entry name" value="CALPAIN-3"/>
    <property type="match status" value="1"/>
</dbReference>
<proteinExistence type="inferred from homology"/>
<comment type="caution">
    <text evidence="6">The sequence shown here is derived from an EMBL/GenBank/DDBJ whole genome shotgun (WGS) entry which is preliminary data.</text>
</comment>
<dbReference type="Proteomes" id="UP000438429">
    <property type="component" value="Unassembled WGS sequence"/>
</dbReference>
<evidence type="ECO:0000256" key="4">
    <source>
        <dbReference type="ARBA" id="ARBA00022837"/>
    </source>
</evidence>
<dbReference type="Gene3D" id="1.10.238.10">
    <property type="entry name" value="EF-hand"/>
    <property type="match status" value="1"/>
</dbReference>